<comment type="caution">
    <text evidence="1">The sequence shown here is derived from an EMBL/GenBank/DDBJ whole genome shotgun (WGS) entry which is preliminary data.</text>
</comment>
<dbReference type="PANTHER" id="PTHR28110">
    <property type="entry name" value="TRANSMEMBRANE PROTEIN"/>
    <property type="match status" value="1"/>
</dbReference>
<accession>A0A1Y2EBR1</accession>
<dbReference type="AlphaFoldDB" id="A0A1Y2EBR1"/>
<dbReference type="Proteomes" id="UP000193689">
    <property type="component" value="Unassembled WGS sequence"/>
</dbReference>
<evidence type="ECO:0008006" key="3">
    <source>
        <dbReference type="Google" id="ProtNLM"/>
    </source>
</evidence>
<organism evidence="1 2">
    <name type="scientific">Pseudomassariella vexata</name>
    <dbReference type="NCBI Taxonomy" id="1141098"/>
    <lineage>
        <taxon>Eukaryota</taxon>
        <taxon>Fungi</taxon>
        <taxon>Dikarya</taxon>
        <taxon>Ascomycota</taxon>
        <taxon>Pezizomycotina</taxon>
        <taxon>Sordariomycetes</taxon>
        <taxon>Xylariomycetidae</taxon>
        <taxon>Amphisphaeriales</taxon>
        <taxon>Pseudomassariaceae</taxon>
        <taxon>Pseudomassariella</taxon>
    </lineage>
</organism>
<dbReference type="GO" id="GO:0005737">
    <property type="term" value="C:cytoplasm"/>
    <property type="evidence" value="ECO:0007669"/>
    <property type="project" value="TreeGrafter"/>
</dbReference>
<dbReference type="InParanoid" id="A0A1Y2EBR1"/>
<dbReference type="GeneID" id="63773701"/>
<reference evidence="1 2" key="1">
    <citation type="submission" date="2016-07" db="EMBL/GenBank/DDBJ databases">
        <title>Pervasive Adenine N6-methylation of Active Genes in Fungi.</title>
        <authorList>
            <consortium name="DOE Joint Genome Institute"/>
            <person name="Mondo S.J."/>
            <person name="Dannebaum R.O."/>
            <person name="Kuo R.C."/>
            <person name="Labutti K."/>
            <person name="Haridas S."/>
            <person name="Kuo A."/>
            <person name="Salamov A."/>
            <person name="Ahrendt S.R."/>
            <person name="Lipzen A."/>
            <person name="Sullivan W."/>
            <person name="Andreopoulos W.B."/>
            <person name="Clum A."/>
            <person name="Lindquist E."/>
            <person name="Daum C."/>
            <person name="Ramamoorthy G.K."/>
            <person name="Gryganskyi A."/>
            <person name="Culley D."/>
            <person name="Magnuson J.K."/>
            <person name="James T.Y."/>
            <person name="O'Malley M.A."/>
            <person name="Stajich J.E."/>
            <person name="Spatafora J.W."/>
            <person name="Visel A."/>
            <person name="Grigoriev I.V."/>
        </authorList>
    </citation>
    <scope>NUCLEOTIDE SEQUENCE [LARGE SCALE GENOMIC DNA]</scope>
    <source>
        <strain evidence="1 2">CBS 129021</strain>
    </source>
</reference>
<dbReference type="RefSeq" id="XP_040719144.1">
    <property type="nucleotide sequence ID" value="XM_040857489.1"/>
</dbReference>
<dbReference type="InterPro" id="IPR055323">
    <property type="entry name" value="C57A10.07/YOR238W"/>
</dbReference>
<keyword evidence="2" id="KW-1185">Reference proteome</keyword>
<dbReference type="OrthoDB" id="4347at2759"/>
<sequence>MSPKHLIIVCCHAIWLGGPNLGFDEDAWLLASFQKNETKTFIDHIRTGLQTLKDAPDSVLVFSGGPTRKETQLAEATSYANLAAANSYFGIISPGEAETRISCESRALDSYYNILFSIVKFWKDHGNVWPERITIVSHSFKKGRLVDCHCGAIGYPLDRVGFIGVDPPGMMDGSNEVAMKGVAEAITQWTEDPHGTGEVLAGKRKERNPWGVSQDLFSNQQEMVRSKVKTRILENNQQVLDPDASQPWSQDVV</sequence>
<evidence type="ECO:0000313" key="1">
    <source>
        <dbReference type="EMBL" id="ORY68857.1"/>
    </source>
</evidence>
<dbReference type="PANTHER" id="PTHR28110:SF1">
    <property type="entry name" value="TRANSMEMBRANE PROTEIN"/>
    <property type="match status" value="1"/>
</dbReference>
<proteinExistence type="predicted"/>
<dbReference type="EMBL" id="MCFJ01000003">
    <property type="protein sequence ID" value="ORY68857.1"/>
    <property type="molecule type" value="Genomic_DNA"/>
</dbReference>
<name>A0A1Y2EBR1_9PEZI</name>
<gene>
    <name evidence="1" type="ORF">BCR38DRAFT_386725</name>
</gene>
<protein>
    <recommendedName>
        <fullName evidence="3">DUF218 domain-containing protein</fullName>
    </recommendedName>
</protein>
<evidence type="ECO:0000313" key="2">
    <source>
        <dbReference type="Proteomes" id="UP000193689"/>
    </source>
</evidence>
<dbReference type="FunCoup" id="A0A1Y2EBR1">
    <property type="interactions" value="56"/>
</dbReference>